<dbReference type="EMBL" id="KV442054">
    <property type="protein sequence ID" value="OAQ27708.1"/>
    <property type="molecule type" value="Genomic_DNA"/>
</dbReference>
<organism evidence="2 3">
    <name type="scientific">Linnemannia elongata AG-77</name>
    <dbReference type="NCBI Taxonomy" id="1314771"/>
    <lineage>
        <taxon>Eukaryota</taxon>
        <taxon>Fungi</taxon>
        <taxon>Fungi incertae sedis</taxon>
        <taxon>Mucoromycota</taxon>
        <taxon>Mortierellomycotina</taxon>
        <taxon>Mortierellomycetes</taxon>
        <taxon>Mortierellales</taxon>
        <taxon>Mortierellaceae</taxon>
        <taxon>Linnemannia</taxon>
    </lineage>
</organism>
<dbReference type="AlphaFoldDB" id="A0A197JRX2"/>
<dbReference type="InterPro" id="IPR001810">
    <property type="entry name" value="F-box_dom"/>
</dbReference>
<keyword evidence="3" id="KW-1185">Reference proteome</keyword>
<sequence length="189" mass="21707">MRPTLPTTMLTISENNILPEILERIAHFLDPHSLTASFRVCRFWLDCLLPSLYHTIDVYHFNYLSTTQDARYPHGSDVVVKTAETCLIGLECVNLARVTTVIPVPDWRNLELRAIPEGVKEHKSGQDRNVMETLMAAGGTLTVKTFHSRFSNSRQDVRSLESYAQITNEPKTQIKTLDFFSSWRIRMRP</sequence>
<dbReference type="OrthoDB" id="2357258at2759"/>
<dbReference type="SUPFAM" id="SSF81383">
    <property type="entry name" value="F-box domain"/>
    <property type="match status" value="1"/>
</dbReference>
<gene>
    <name evidence="2" type="ORF">K457DRAFT_33427</name>
</gene>
<evidence type="ECO:0000313" key="2">
    <source>
        <dbReference type="EMBL" id="OAQ27708.1"/>
    </source>
</evidence>
<dbReference type="Pfam" id="PF12937">
    <property type="entry name" value="F-box-like"/>
    <property type="match status" value="1"/>
</dbReference>
<proteinExistence type="predicted"/>
<dbReference type="Proteomes" id="UP000078512">
    <property type="component" value="Unassembled WGS sequence"/>
</dbReference>
<feature type="domain" description="F-box" evidence="1">
    <location>
        <begin position="19"/>
        <end position="57"/>
    </location>
</feature>
<evidence type="ECO:0000259" key="1">
    <source>
        <dbReference type="Pfam" id="PF12937"/>
    </source>
</evidence>
<evidence type="ECO:0000313" key="3">
    <source>
        <dbReference type="Proteomes" id="UP000078512"/>
    </source>
</evidence>
<protein>
    <recommendedName>
        <fullName evidence="1">F-box domain-containing protein</fullName>
    </recommendedName>
</protein>
<dbReference type="InterPro" id="IPR036047">
    <property type="entry name" value="F-box-like_dom_sf"/>
</dbReference>
<accession>A0A197JRX2</accession>
<name>A0A197JRX2_9FUNG</name>
<reference evidence="2 3" key="1">
    <citation type="submission" date="2016-05" db="EMBL/GenBank/DDBJ databases">
        <title>Genome sequencing reveals origins of a unique bacterial endosymbiosis in the earliest lineages of terrestrial Fungi.</title>
        <authorList>
            <consortium name="DOE Joint Genome Institute"/>
            <person name="Uehling J."/>
            <person name="Gryganskyi A."/>
            <person name="Hameed K."/>
            <person name="Tschaplinski T."/>
            <person name="Misztal P."/>
            <person name="Wu S."/>
            <person name="Desiro A."/>
            <person name="Vande Pol N."/>
            <person name="Du Z.-Y."/>
            <person name="Zienkiewicz A."/>
            <person name="Zienkiewicz K."/>
            <person name="Morin E."/>
            <person name="Tisserant E."/>
            <person name="Splivallo R."/>
            <person name="Hainaut M."/>
            <person name="Henrissat B."/>
            <person name="Ohm R."/>
            <person name="Kuo A."/>
            <person name="Yan J."/>
            <person name="Lipzen A."/>
            <person name="Nolan M."/>
            <person name="Labutti K."/>
            <person name="Barry K."/>
            <person name="Goldstein A."/>
            <person name="Labbe J."/>
            <person name="Schadt C."/>
            <person name="Tuskan G."/>
            <person name="Grigoriev I."/>
            <person name="Martin F."/>
            <person name="Vilgalys R."/>
            <person name="Bonito G."/>
        </authorList>
    </citation>
    <scope>NUCLEOTIDE SEQUENCE [LARGE SCALE GENOMIC DNA]</scope>
    <source>
        <strain evidence="2 3">AG-77</strain>
    </source>
</reference>